<comment type="caution">
    <text evidence="2">The sequence shown here is derived from an EMBL/GenBank/DDBJ whole genome shotgun (WGS) entry which is preliminary data.</text>
</comment>
<dbReference type="EMBL" id="JBBIAA010000001">
    <property type="protein sequence ID" value="MEJ5944083.1"/>
    <property type="molecule type" value="Genomic_DNA"/>
</dbReference>
<feature type="region of interest" description="Disordered" evidence="1">
    <location>
        <begin position="1"/>
        <end position="60"/>
    </location>
</feature>
<dbReference type="RefSeq" id="WP_339573473.1">
    <property type="nucleotide sequence ID" value="NZ_JBBIAA010000001.1"/>
</dbReference>
<keyword evidence="3" id="KW-1185">Reference proteome</keyword>
<feature type="compositionally biased region" description="Basic and acidic residues" evidence="1">
    <location>
        <begin position="1"/>
        <end position="18"/>
    </location>
</feature>
<accession>A0ABU8RG80</accession>
<protein>
    <submittedName>
        <fullName evidence="2">Uncharacterized protein</fullName>
    </submittedName>
</protein>
<evidence type="ECO:0000313" key="3">
    <source>
        <dbReference type="Proteomes" id="UP001387100"/>
    </source>
</evidence>
<proteinExistence type="predicted"/>
<gene>
    <name evidence="2" type="ORF">WDZ17_02060</name>
</gene>
<dbReference type="Proteomes" id="UP001387100">
    <property type="component" value="Unassembled WGS sequence"/>
</dbReference>
<name>A0ABU8RG80_9ACTN</name>
<evidence type="ECO:0000256" key="1">
    <source>
        <dbReference type="SAM" id="MobiDB-lite"/>
    </source>
</evidence>
<feature type="compositionally biased region" description="Basic residues" evidence="1">
    <location>
        <begin position="51"/>
        <end position="60"/>
    </location>
</feature>
<evidence type="ECO:0000313" key="2">
    <source>
        <dbReference type="EMBL" id="MEJ5944083.1"/>
    </source>
</evidence>
<reference evidence="2 3" key="1">
    <citation type="journal article" date="2017" name="Int. J. Syst. Evol. Microbiol.">
        <title>Pseudokineococcus basanitobsidens sp. nov., isolated from volcanic rock.</title>
        <authorList>
            <person name="Lee D.W."/>
            <person name="Park M.Y."/>
            <person name="Kim J.J."/>
            <person name="Kim B.S."/>
        </authorList>
    </citation>
    <scope>NUCLEOTIDE SEQUENCE [LARGE SCALE GENOMIC DNA]</scope>
    <source>
        <strain evidence="2 3">DSM 103726</strain>
    </source>
</reference>
<sequence>MDVPAPDDRDLGDEHVDEAQEDGAVDGGTSDAAADRRDRRRRADRSPSPQVRHRPGRRPR</sequence>
<organism evidence="2 3">
    <name type="scientific">Pseudokineococcus basanitobsidens</name>
    <dbReference type="NCBI Taxonomy" id="1926649"/>
    <lineage>
        <taxon>Bacteria</taxon>
        <taxon>Bacillati</taxon>
        <taxon>Actinomycetota</taxon>
        <taxon>Actinomycetes</taxon>
        <taxon>Kineosporiales</taxon>
        <taxon>Kineosporiaceae</taxon>
        <taxon>Pseudokineococcus</taxon>
    </lineage>
</organism>